<comment type="cofactor">
    <cofactor evidence="1 6">
        <name>pyridoxal 5'-phosphate</name>
        <dbReference type="ChEBI" id="CHEBI:597326"/>
    </cofactor>
</comment>
<comment type="similarity">
    <text evidence="2 6">Belongs to the class-I pyridoxal-phosphate-dependent aminotransferase family.</text>
</comment>
<keyword evidence="4 6" id="KW-0808">Transferase</keyword>
<gene>
    <name evidence="8" type="ORF">EV193_113104</name>
</gene>
<dbReference type="SUPFAM" id="SSF53383">
    <property type="entry name" value="PLP-dependent transferases"/>
    <property type="match status" value="1"/>
</dbReference>
<dbReference type="Gene3D" id="3.40.640.10">
    <property type="entry name" value="Type I PLP-dependent aspartate aminotransferase-like (Major domain)"/>
    <property type="match status" value="1"/>
</dbReference>
<dbReference type="AlphaFoldDB" id="A0A4Q7KEA5"/>
<organism evidence="8 9">
    <name type="scientific">Herbihabitans rhizosphaerae</name>
    <dbReference type="NCBI Taxonomy" id="1872711"/>
    <lineage>
        <taxon>Bacteria</taxon>
        <taxon>Bacillati</taxon>
        <taxon>Actinomycetota</taxon>
        <taxon>Actinomycetes</taxon>
        <taxon>Pseudonocardiales</taxon>
        <taxon>Pseudonocardiaceae</taxon>
        <taxon>Herbihabitans</taxon>
    </lineage>
</organism>
<evidence type="ECO:0000256" key="2">
    <source>
        <dbReference type="ARBA" id="ARBA00007441"/>
    </source>
</evidence>
<evidence type="ECO:0000256" key="6">
    <source>
        <dbReference type="RuleBase" id="RU000481"/>
    </source>
</evidence>
<dbReference type="PRINTS" id="PR00753">
    <property type="entry name" value="ACCSYNTHASE"/>
</dbReference>
<keyword evidence="3 6" id="KW-0032">Aminotransferase</keyword>
<dbReference type="EMBL" id="SGWQ01000013">
    <property type="protein sequence ID" value="RZS32260.1"/>
    <property type="molecule type" value="Genomic_DNA"/>
</dbReference>
<name>A0A4Q7KEA5_9PSEU</name>
<keyword evidence="9" id="KW-1185">Reference proteome</keyword>
<dbReference type="Proteomes" id="UP000294257">
    <property type="component" value="Unassembled WGS sequence"/>
</dbReference>
<dbReference type="EC" id="2.6.1.-" evidence="6"/>
<evidence type="ECO:0000256" key="3">
    <source>
        <dbReference type="ARBA" id="ARBA00022576"/>
    </source>
</evidence>
<proteinExistence type="inferred from homology"/>
<evidence type="ECO:0000259" key="7">
    <source>
        <dbReference type="Pfam" id="PF00155"/>
    </source>
</evidence>
<feature type="domain" description="Aminotransferase class I/classII large" evidence="7">
    <location>
        <begin position="2"/>
        <end position="312"/>
    </location>
</feature>
<sequence>MPSLRAAYAAEINRDYGGAVTPDNVVITAGCNQAFCLTISALAEPGSEVIVPLPYYFNHDMWLKLNGITPVYLEPDENLVPRAEAIEALVTDRTRAVVLVTPGNPTGITVPPEEIRLFAMAARKRGIALVLDETYRSFRDVDDPAHRLFREPGWLDTVVSLHSFSKELALPGYRVGAVVGSPELNQEIAKLLDCVAVCAPRIGQEAVLAGLRHAREWRIERSRDIASRRSWFRQVMAQRPGGFEALSCGGFFAWIRHPFADRPTAQVVRELAIRFDAIVMPGTAFLPCDHNMIRVSVGNCDRDAVDDLARRLEAFSRSIA</sequence>
<dbReference type="GO" id="GO:0008483">
    <property type="term" value="F:transaminase activity"/>
    <property type="evidence" value="ECO:0007669"/>
    <property type="project" value="UniProtKB-KW"/>
</dbReference>
<dbReference type="CDD" id="cd00609">
    <property type="entry name" value="AAT_like"/>
    <property type="match status" value="1"/>
</dbReference>
<dbReference type="InterPro" id="IPR004838">
    <property type="entry name" value="NHTrfase_class1_PyrdxlP-BS"/>
</dbReference>
<protein>
    <recommendedName>
        <fullName evidence="6">Aminotransferase</fullName>
        <ecNumber evidence="6">2.6.1.-</ecNumber>
    </recommendedName>
</protein>
<dbReference type="GO" id="GO:0030170">
    <property type="term" value="F:pyridoxal phosphate binding"/>
    <property type="evidence" value="ECO:0007669"/>
    <property type="project" value="InterPro"/>
</dbReference>
<dbReference type="PROSITE" id="PS00105">
    <property type="entry name" value="AA_TRANSFER_CLASS_1"/>
    <property type="match status" value="1"/>
</dbReference>
<dbReference type="InterPro" id="IPR015424">
    <property type="entry name" value="PyrdxlP-dep_Trfase"/>
</dbReference>
<dbReference type="Pfam" id="PF00155">
    <property type="entry name" value="Aminotran_1_2"/>
    <property type="match status" value="1"/>
</dbReference>
<dbReference type="InterPro" id="IPR015421">
    <property type="entry name" value="PyrdxlP-dep_Trfase_major"/>
</dbReference>
<dbReference type="InterPro" id="IPR004839">
    <property type="entry name" value="Aminotransferase_I/II_large"/>
</dbReference>
<comment type="caution">
    <text evidence="8">The sequence shown here is derived from an EMBL/GenBank/DDBJ whole genome shotgun (WGS) entry which is preliminary data.</text>
</comment>
<dbReference type="InterPro" id="IPR050596">
    <property type="entry name" value="AspAT/PAT-like"/>
</dbReference>
<evidence type="ECO:0000313" key="9">
    <source>
        <dbReference type="Proteomes" id="UP000294257"/>
    </source>
</evidence>
<dbReference type="PANTHER" id="PTHR46383">
    <property type="entry name" value="ASPARTATE AMINOTRANSFERASE"/>
    <property type="match status" value="1"/>
</dbReference>
<evidence type="ECO:0000313" key="8">
    <source>
        <dbReference type="EMBL" id="RZS32260.1"/>
    </source>
</evidence>
<accession>A0A4Q7KEA5</accession>
<keyword evidence="5" id="KW-0663">Pyridoxal phosphate</keyword>
<evidence type="ECO:0000256" key="5">
    <source>
        <dbReference type="ARBA" id="ARBA00022898"/>
    </source>
</evidence>
<dbReference type="PANTHER" id="PTHR46383:SF1">
    <property type="entry name" value="ASPARTATE AMINOTRANSFERASE"/>
    <property type="match status" value="1"/>
</dbReference>
<evidence type="ECO:0000256" key="4">
    <source>
        <dbReference type="ARBA" id="ARBA00022679"/>
    </source>
</evidence>
<dbReference type="GO" id="GO:0006520">
    <property type="term" value="P:amino acid metabolic process"/>
    <property type="evidence" value="ECO:0007669"/>
    <property type="project" value="InterPro"/>
</dbReference>
<dbReference type="NCBIfam" id="NF005732">
    <property type="entry name" value="PRK07550.1"/>
    <property type="match status" value="1"/>
</dbReference>
<reference evidence="8 9" key="1">
    <citation type="submission" date="2019-02" db="EMBL/GenBank/DDBJ databases">
        <title>Genomic Encyclopedia of Type Strains, Phase IV (KMG-IV): sequencing the most valuable type-strain genomes for metagenomic binning, comparative biology and taxonomic classification.</title>
        <authorList>
            <person name="Goeker M."/>
        </authorList>
    </citation>
    <scope>NUCLEOTIDE SEQUENCE [LARGE SCALE GENOMIC DNA]</scope>
    <source>
        <strain evidence="8 9">DSM 101727</strain>
    </source>
</reference>
<evidence type="ECO:0000256" key="1">
    <source>
        <dbReference type="ARBA" id="ARBA00001933"/>
    </source>
</evidence>